<keyword evidence="8" id="KW-0963">Cytoplasm</keyword>
<evidence type="ECO:0000313" key="11">
    <source>
        <dbReference type="Proteomes" id="UP000464754"/>
    </source>
</evidence>
<comment type="pathway">
    <text evidence="1 8">Amino-acid biosynthesis; L-lysine biosynthesis via DAP pathway; DL-2,6-diaminopimelate from LL-2,6-diaminopimelate: step 1/1.</text>
</comment>
<reference evidence="11" key="1">
    <citation type="submission" date="2019-05" db="EMBL/GenBank/DDBJ databases">
        <title>Complete genome sequencing of Absiella argi strain JCM 30884.</title>
        <authorList>
            <person name="Sakamoto M."/>
            <person name="Murakami T."/>
            <person name="Mori H."/>
        </authorList>
    </citation>
    <scope>NUCLEOTIDE SEQUENCE [LARGE SCALE GENOMIC DNA]</scope>
    <source>
        <strain evidence="11">JCM 30884</strain>
    </source>
</reference>
<evidence type="ECO:0000256" key="3">
    <source>
        <dbReference type="ARBA" id="ARBA00013080"/>
    </source>
</evidence>
<feature type="binding site" evidence="8">
    <location>
        <begin position="68"/>
        <end position="69"/>
    </location>
    <ligand>
        <name>substrate</name>
    </ligand>
</feature>
<evidence type="ECO:0000256" key="1">
    <source>
        <dbReference type="ARBA" id="ARBA00005196"/>
    </source>
</evidence>
<keyword evidence="11" id="KW-1185">Reference proteome</keyword>
<dbReference type="Gene3D" id="3.10.310.10">
    <property type="entry name" value="Diaminopimelate Epimerase, Chain A, domain 1"/>
    <property type="match status" value="2"/>
</dbReference>
<dbReference type="SUPFAM" id="SSF54506">
    <property type="entry name" value="Diaminopimelate epimerase-like"/>
    <property type="match status" value="2"/>
</dbReference>
<feature type="binding site" evidence="8">
    <location>
        <position position="154"/>
    </location>
    <ligand>
        <name>substrate</name>
    </ligand>
</feature>
<dbReference type="UniPathway" id="UPA00034">
    <property type="reaction ID" value="UER00025"/>
</dbReference>
<accession>A0A6N4TKC6</accession>
<organism evidence="10 11">
    <name type="scientific">Amedibacterium intestinale</name>
    <dbReference type="NCBI Taxonomy" id="2583452"/>
    <lineage>
        <taxon>Bacteria</taxon>
        <taxon>Bacillati</taxon>
        <taxon>Bacillota</taxon>
        <taxon>Erysipelotrichia</taxon>
        <taxon>Erysipelotrichales</taxon>
        <taxon>Erysipelotrichaceae</taxon>
        <taxon>Amedibacterium</taxon>
    </lineage>
</organism>
<evidence type="ECO:0000256" key="4">
    <source>
        <dbReference type="ARBA" id="ARBA00022605"/>
    </source>
</evidence>
<dbReference type="PANTHER" id="PTHR31689">
    <property type="entry name" value="DIAMINOPIMELATE EPIMERASE, CHLOROPLASTIC"/>
    <property type="match status" value="1"/>
</dbReference>
<protein>
    <recommendedName>
        <fullName evidence="3 8">Diaminopimelate epimerase</fullName>
        <shortName evidence="8">DAP epimerase</shortName>
        <ecNumber evidence="3 8">5.1.1.7</ecNumber>
    </recommendedName>
    <alternativeName>
        <fullName evidence="8">PLP-independent amino acid racemase</fullName>
    </alternativeName>
</protein>
<dbReference type="PROSITE" id="PS01326">
    <property type="entry name" value="DAP_EPIMERASE"/>
    <property type="match status" value="1"/>
</dbReference>
<proteinExistence type="inferred from homology"/>
<feature type="binding site" evidence="8">
    <location>
        <position position="187"/>
    </location>
    <ligand>
        <name>substrate</name>
    </ligand>
</feature>
<dbReference type="RefSeq" id="WP_115716210.1">
    <property type="nucleotide sequence ID" value="NZ_AP019695.1"/>
</dbReference>
<comment type="catalytic activity">
    <reaction evidence="7 8">
        <text>(2S,6S)-2,6-diaminopimelate = meso-2,6-diaminopimelate</text>
        <dbReference type="Rhea" id="RHEA:15393"/>
        <dbReference type="ChEBI" id="CHEBI:57609"/>
        <dbReference type="ChEBI" id="CHEBI:57791"/>
        <dbReference type="EC" id="5.1.1.7"/>
    </reaction>
</comment>
<feature type="binding site" evidence="8">
    <location>
        <begin position="205"/>
        <end position="206"/>
    </location>
    <ligand>
        <name>substrate</name>
    </ligand>
</feature>
<evidence type="ECO:0000256" key="6">
    <source>
        <dbReference type="ARBA" id="ARBA00023235"/>
    </source>
</evidence>
<dbReference type="AlphaFoldDB" id="A0A6N4TKC6"/>
<sequence length="270" mass="30354">MLTFYKYHGLGNDFLILDKKEVKHQDIYRLTKKLCDRHFGIGADGILLSDGLSMEIYNADGSYAQMCGNGIRCYVKYCYDEGICRDISYDLTCGKQKIPIQILSLDPFMVNVDMGIPLYDADAIGVRKDLYRLPYPFLMKDGTVLKGYSFFMTNTHTVIFVDRLQEDNIIDWGEQICHHPLFQDGTNVDFVQIINPSTLAVRTYERGVGLSLSCGSGACAAFAASHRFKNTSSMMNILFLKGELGVFLEEEHIHMVGSASRIAKGVYDGI</sequence>
<dbReference type="EC" id="5.1.1.7" evidence="3 8"/>
<comment type="subcellular location">
    <subcellularLocation>
        <location evidence="8">Cytoplasm</location>
    </subcellularLocation>
</comment>
<dbReference type="GO" id="GO:0005829">
    <property type="term" value="C:cytosol"/>
    <property type="evidence" value="ECO:0007669"/>
    <property type="project" value="TreeGrafter"/>
</dbReference>
<feature type="site" description="Could be important to modulate the pK values of the two catalytic cysteine residues" evidence="8">
    <location>
        <position position="205"/>
    </location>
</feature>
<feature type="active site" description="Proton donor" evidence="8">
    <location>
        <position position="67"/>
    </location>
</feature>
<dbReference type="HAMAP" id="MF_00197">
    <property type="entry name" value="DAP_epimerase"/>
    <property type="match status" value="1"/>
</dbReference>
<keyword evidence="4 8" id="KW-0028">Amino-acid biosynthesis</keyword>
<comment type="caution">
    <text evidence="8">Lacks conserved residue(s) required for the propagation of feature annotation.</text>
</comment>
<name>A0A6N4TKC6_9FIRM</name>
<dbReference type="Pfam" id="PF01678">
    <property type="entry name" value="DAP_epimerase"/>
    <property type="match status" value="2"/>
</dbReference>
<feature type="binding site" evidence="8">
    <location>
        <position position="58"/>
    </location>
    <ligand>
        <name>substrate</name>
    </ligand>
</feature>
<evidence type="ECO:0000313" key="10">
    <source>
        <dbReference type="EMBL" id="BBK23278.1"/>
    </source>
</evidence>
<dbReference type="Proteomes" id="UP000464754">
    <property type="component" value="Chromosome"/>
</dbReference>
<feature type="site" description="Could be important to modulate the pK values of the two catalytic cysteine residues" evidence="8">
    <location>
        <position position="156"/>
    </location>
</feature>
<evidence type="ECO:0000256" key="8">
    <source>
        <dbReference type="HAMAP-Rule" id="MF_00197"/>
    </source>
</evidence>
<dbReference type="InterPro" id="IPR018510">
    <property type="entry name" value="DAP_epimerase_AS"/>
</dbReference>
<dbReference type="GO" id="GO:0009089">
    <property type="term" value="P:lysine biosynthetic process via diaminopimelate"/>
    <property type="evidence" value="ECO:0007669"/>
    <property type="project" value="UniProtKB-UniRule"/>
</dbReference>
<keyword evidence="6 8" id="KW-0413">Isomerase</keyword>
<comment type="function">
    <text evidence="8">Catalyzes the stereoinversion of LL-2,6-diaminopimelate (L,L-DAP) to meso-diaminopimelate (meso-DAP), a precursor of L-lysine and an essential component of the bacterial peptidoglycan.</text>
</comment>
<dbReference type="GO" id="GO:0008837">
    <property type="term" value="F:diaminopimelate epimerase activity"/>
    <property type="evidence" value="ECO:0007669"/>
    <property type="project" value="UniProtKB-UniRule"/>
</dbReference>
<gene>
    <name evidence="8 10" type="primary">dapF</name>
    <name evidence="10" type="ORF">Aargi30884_21810</name>
</gene>
<feature type="binding site" evidence="8">
    <location>
        <begin position="215"/>
        <end position="216"/>
    </location>
    <ligand>
        <name>substrate</name>
    </ligand>
</feature>
<evidence type="ECO:0000256" key="9">
    <source>
        <dbReference type="PROSITE-ProRule" id="PRU10125"/>
    </source>
</evidence>
<dbReference type="KEGG" id="aarg:Aargi30884_21810"/>
<evidence type="ECO:0000256" key="2">
    <source>
        <dbReference type="ARBA" id="ARBA00010219"/>
    </source>
</evidence>
<comment type="similarity">
    <text evidence="2 8">Belongs to the diaminopimelate epimerase family.</text>
</comment>
<feature type="active site" evidence="9">
    <location>
        <position position="67"/>
    </location>
</feature>
<dbReference type="InterPro" id="IPR001653">
    <property type="entry name" value="DAP_epimerase_DapF"/>
</dbReference>
<dbReference type="EMBL" id="AP019695">
    <property type="protein sequence ID" value="BBK23278.1"/>
    <property type="molecule type" value="Genomic_DNA"/>
</dbReference>
<feature type="binding site" evidence="8">
    <location>
        <position position="12"/>
    </location>
    <ligand>
        <name>substrate</name>
    </ligand>
</feature>
<keyword evidence="5 8" id="KW-0457">Lysine biosynthesis</keyword>
<feature type="active site" description="Proton acceptor" evidence="8">
    <location>
        <position position="214"/>
    </location>
</feature>
<evidence type="ECO:0000256" key="5">
    <source>
        <dbReference type="ARBA" id="ARBA00023154"/>
    </source>
</evidence>
<evidence type="ECO:0000256" key="7">
    <source>
        <dbReference type="ARBA" id="ARBA00051712"/>
    </source>
</evidence>
<comment type="subunit">
    <text evidence="8">Homodimer.</text>
</comment>
<dbReference type="NCBIfam" id="TIGR00652">
    <property type="entry name" value="DapF"/>
    <property type="match status" value="1"/>
</dbReference>
<dbReference type="PANTHER" id="PTHR31689:SF0">
    <property type="entry name" value="DIAMINOPIMELATE EPIMERASE"/>
    <property type="match status" value="1"/>
</dbReference>